<dbReference type="Proteomes" id="UP001138500">
    <property type="component" value="Unassembled WGS sequence"/>
</dbReference>
<evidence type="ECO:0000256" key="1">
    <source>
        <dbReference type="SAM" id="Coils"/>
    </source>
</evidence>
<accession>A0A9W7SUZ8</accession>
<name>A0A9W7SUZ8_9PEZI</name>
<protein>
    <submittedName>
        <fullName evidence="3">Uncharacterized protein</fullName>
    </submittedName>
</protein>
<evidence type="ECO:0000313" key="3">
    <source>
        <dbReference type="EMBL" id="KAH9831920.1"/>
    </source>
</evidence>
<organism evidence="3 4">
    <name type="scientific">Teratosphaeria destructans</name>
    <dbReference type="NCBI Taxonomy" id="418781"/>
    <lineage>
        <taxon>Eukaryota</taxon>
        <taxon>Fungi</taxon>
        <taxon>Dikarya</taxon>
        <taxon>Ascomycota</taxon>
        <taxon>Pezizomycotina</taxon>
        <taxon>Dothideomycetes</taxon>
        <taxon>Dothideomycetidae</taxon>
        <taxon>Mycosphaerellales</taxon>
        <taxon>Teratosphaeriaceae</taxon>
        <taxon>Teratosphaeria</taxon>
    </lineage>
</organism>
<evidence type="ECO:0000256" key="2">
    <source>
        <dbReference type="SAM" id="MobiDB-lite"/>
    </source>
</evidence>
<dbReference type="EMBL" id="RIBY02001147">
    <property type="protein sequence ID" value="KAH9831920.1"/>
    <property type="molecule type" value="Genomic_DNA"/>
</dbReference>
<keyword evidence="4" id="KW-1185">Reference proteome</keyword>
<keyword evidence="1" id="KW-0175">Coiled coil</keyword>
<proteinExistence type="predicted"/>
<reference evidence="3 4" key="2">
    <citation type="journal article" date="2021" name="Curr. Genet.">
        <title>Genetic response to nitrogen starvation in the aggressive Eucalyptus foliar pathogen Teratosphaeria destructans.</title>
        <authorList>
            <person name="Havenga M."/>
            <person name="Wingfield B.D."/>
            <person name="Wingfield M.J."/>
            <person name="Dreyer L.L."/>
            <person name="Roets F."/>
            <person name="Aylward J."/>
        </authorList>
    </citation>
    <scope>NUCLEOTIDE SEQUENCE [LARGE SCALE GENOMIC DNA]</scope>
    <source>
        <strain evidence="3">CMW44962</strain>
    </source>
</reference>
<reference evidence="3 4" key="1">
    <citation type="journal article" date="2018" name="IMA Fungus">
        <title>IMA Genome-F 10: Nine draft genome sequences of Claviceps purpurea s.lat., including C. arundinis, C. humidiphila, and C. cf. spartinae, pseudomolecules for the pitch canker pathogen Fusarium circinatum, draft genome of Davidsoniella eucalypti, Grosmannia galeiformis, Quambalaria eucalypti, and Teratosphaeria destructans.</title>
        <authorList>
            <person name="Wingfield B.D."/>
            <person name="Liu M."/>
            <person name="Nguyen H.D."/>
            <person name="Lane F.A."/>
            <person name="Morgan S.W."/>
            <person name="De Vos L."/>
            <person name="Wilken P.M."/>
            <person name="Duong T.A."/>
            <person name="Aylward J."/>
            <person name="Coetzee M.P."/>
            <person name="Dadej K."/>
            <person name="De Beer Z.W."/>
            <person name="Findlay W."/>
            <person name="Havenga M."/>
            <person name="Kolarik M."/>
            <person name="Menzies J.G."/>
            <person name="Naidoo K."/>
            <person name="Pochopski O."/>
            <person name="Shoukouhi P."/>
            <person name="Santana Q.C."/>
            <person name="Seifert K.A."/>
            <person name="Soal N."/>
            <person name="Steenkamp E.T."/>
            <person name="Tatham C.T."/>
            <person name="van der Nest M.A."/>
            <person name="Wingfield M.J."/>
        </authorList>
    </citation>
    <scope>NUCLEOTIDE SEQUENCE [LARGE SCALE GENOMIC DNA]</scope>
    <source>
        <strain evidence="3">CMW44962</strain>
    </source>
</reference>
<gene>
    <name evidence="3" type="ORF">Tdes44962_MAKER08866</name>
</gene>
<feature type="region of interest" description="Disordered" evidence="2">
    <location>
        <begin position="1"/>
        <end position="34"/>
    </location>
</feature>
<comment type="caution">
    <text evidence="3">The sequence shown here is derived from an EMBL/GenBank/DDBJ whole genome shotgun (WGS) entry which is preliminary data.</text>
</comment>
<feature type="coiled-coil region" evidence="1">
    <location>
        <begin position="39"/>
        <end position="80"/>
    </location>
</feature>
<feature type="compositionally biased region" description="Basic and acidic residues" evidence="2">
    <location>
        <begin position="1"/>
        <end position="10"/>
    </location>
</feature>
<evidence type="ECO:0000313" key="4">
    <source>
        <dbReference type="Proteomes" id="UP001138500"/>
    </source>
</evidence>
<sequence length="107" mass="12428">MEERRHPEQSKRRHGTHRSQQTHAKQPKENNNDQVYADLKRLASQRESNEVNVVEAESEVTEAERVLALKQKQLMEAKEKVEFDSRLRKHLNQLLDLRSVEGEGASG</sequence>
<dbReference type="AlphaFoldDB" id="A0A9W7SUZ8"/>